<evidence type="ECO:0000256" key="2">
    <source>
        <dbReference type="ARBA" id="ARBA00023015"/>
    </source>
</evidence>
<keyword evidence="5" id="KW-0539">Nucleus</keyword>
<keyword evidence="2" id="KW-0805">Transcription regulation</keyword>
<evidence type="ECO:0000256" key="1">
    <source>
        <dbReference type="ARBA" id="ARBA00004123"/>
    </source>
</evidence>
<feature type="compositionally biased region" description="Gly residues" evidence="6">
    <location>
        <begin position="769"/>
        <end position="779"/>
    </location>
</feature>
<evidence type="ECO:0000313" key="8">
    <source>
        <dbReference type="EMBL" id="PWZ00694.1"/>
    </source>
</evidence>
<dbReference type="Gene3D" id="4.10.240.10">
    <property type="entry name" value="Zn(2)-C6 fungal-type DNA-binding domain"/>
    <property type="match status" value="1"/>
</dbReference>
<sequence length="853" mass="92286">MPPAKCDVIPKGQLTPFAERRACSGCRRIKSRCIFPDEGNICTRCARLNLECVVPSHHRGVRLESQKSKAGGASISPDQNEDPRSQAQAQQQQSSSLPPKHDNEAGLDLKRPLQEDPQTAQQPASSKVPKHQRDDQGRYDDEAEGSTSSSTNPFSVQSLLDTTSNEQSASKALLSSTSYAQIHETPSVKLTSASAGRPLIDSVITAGIFDHDEVADLVQFYYDRLNPIIALLDSTIYSLRALKTNPDYRILLAAICTVSAKFIKVRRYIECLDFLKPALSRIAADDVPPQLEIIQSLSILAMWKHPKDGSSWRKVRLAITQAFELGLHELFGPQKRSKGGPSRTFVQTQRTLMQLSCFEDGYHDQRHLPPALDPALLPDPREWLDSLGDMVTDMDVRLAASRENANIKRELIAQLKASNARGPSSTQLSRATCLRNARLIRMTITAQTESFRVWANPPASGIPSQHSGRPCLLFHNANTLFNYYRALYSIYSSAYLSTPTFADDRQAAFQTCSELAVELFELLNGPYGQAGYYRYVHDIVILNLAVAAVWICDNWRAMNHELAIQACSAIRQAADATSPTLENHLEQGSYLARFLRFCCKKLPSTISINENSPVNAEDLVISEDAIWALGLNPFAQSSLTFGSTPPRSGGAGVRLAGPSYPSRSGMPFGGGGSSYHSGMYMHGRNSMGGAPMAGAESVGSHVSASGSVPSQSSPDQAQRSAMGDAPFMFHDANGTHAHSQASHGHGHHPHHTSHSHHAYTNGHSNSNGTGNGNGNGNGHGHSSNANGHHAADTVGSGASVAASGAGSDLGGHANNLTMQYLSDSLVPPSYPMNWDTVDDNSIITFLQSISNAT</sequence>
<feature type="compositionally biased region" description="Basic residues" evidence="6">
    <location>
        <begin position="744"/>
        <end position="757"/>
    </location>
</feature>
<dbReference type="PROSITE" id="PS00463">
    <property type="entry name" value="ZN2_CY6_FUNGAL_1"/>
    <property type="match status" value="1"/>
</dbReference>
<feature type="domain" description="Zn(2)-C6 fungal-type" evidence="7">
    <location>
        <begin position="22"/>
        <end position="54"/>
    </location>
</feature>
<feature type="compositionally biased region" description="Low complexity" evidence="6">
    <location>
        <begin position="780"/>
        <end position="803"/>
    </location>
</feature>
<dbReference type="PROSITE" id="PS50048">
    <property type="entry name" value="ZN2_CY6_FUNGAL_2"/>
    <property type="match status" value="1"/>
</dbReference>
<dbReference type="GO" id="GO:0000981">
    <property type="term" value="F:DNA-binding transcription factor activity, RNA polymerase II-specific"/>
    <property type="evidence" value="ECO:0007669"/>
    <property type="project" value="InterPro"/>
</dbReference>
<keyword evidence="9" id="KW-1185">Reference proteome</keyword>
<feature type="region of interest" description="Disordered" evidence="6">
    <location>
        <begin position="61"/>
        <end position="162"/>
    </location>
</feature>
<dbReference type="GO" id="GO:0008270">
    <property type="term" value="F:zinc ion binding"/>
    <property type="evidence" value="ECO:0007669"/>
    <property type="project" value="InterPro"/>
</dbReference>
<evidence type="ECO:0000256" key="6">
    <source>
        <dbReference type="SAM" id="MobiDB-lite"/>
    </source>
</evidence>
<organism evidence="8 9">
    <name type="scientific">Testicularia cyperi</name>
    <dbReference type="NCBI Taxonomy" id="1882483"/>
    <lineage>
        <taxon>Eukaryota</taxon>
        <taxon>Fungi</taxon>
        <taxon>Dikarya</taxon>
        <taxon>Basidiomycota</taxon>
        <taxon>Ustilaginomycotina</taxon>
        <taxon>Ustilaginomycetes</taxon>
        <taxon>Ustilaginales</taxon>
        <taxon>Anthracoideaceae</taxon>
        <taxon>Testicularia</taxon>
    </lineage>
</organism>
<name>A0A317XQQ7_9BASI</name>
<dbReference type="SUPFAM" id="SSF57701">
    <property type="entry name" value="Zn2/Cys6 DNA-binding domain"/>
    <property type="match status" value="1"/>
</dbReference>
<accession>A0A317XQQ7</accession>
<dbReference type="CDD" id="cd12148">
    <property type="entry name" value="fungal_TF_MHR"/>
    <property type="match status" value="1"/>
</dbReference>
<evidence type="ECO:0000313" key="9">
    <source>
        <dbReference type="Proteomes" id="UP000246740"/>
    </source>
</evidence>
<evidence type="ECO:0000256" key="5">
    <source>
        <dbReference type="ARBA" id="ARBA00023242"/>
    </source>
</evidence>
<feature type="compositionally biased region" description="Low complexity" evidence="6">
    <location>
        <begin position="734"/>
        <end position="743"/>
    </location>
</feature>
<dbReference type="OrthoDB" id="3163292at2759"/>
<feature type="compositionally biased region" description="Low complexity" evidence="6">
    <location>
        <begin position="758"/>
        <end position="768"/>
    </location>
</feature>
<protein>
    <recommendedName>
        <fullName evidence="7">Zn(2)-C6 fungal-type domain-containing protein</fullName>
    </recommendedName>
</protein>
<feature type="region of interest" description="Disordered" evidence="6">
    <location>
        <begin position="691"/>
        <end position="803"/>
    </location>
</feature>
<evidence type="ECO:0000256" key="4">
    <source>
        <dbReference type="ARBA" id="ARBA00023163"/>
    </source>
</evidence>
<feature type="compositionally biased region" description="Basic and acidic residues" evidence="6">
    <location>
        <begin position="131"/>
        <end position="140"/>
    </location>
</feature>
<feature type="compositionally biased region" description="Polar residues" evidence="6">
    <location>
        <begin position="145"/>
        <end position="162"/>
    </location>
</feature>
<comment type="subcellular location">
    <subcellularLocation>
        <location evidence="1">Nucleus</location>
    </subcellularLocation>
</comment>
<dbReference type="PANTHER" id="PTHR31845:SF19">
    <property type="entry name" value="TRANSCRIPTION FACTOR DOMAIN-CONTAINING PROTEIN"/>
    <property type="match status" value="1"/>
</dbReference>
<proteinExistence type="predicted"/>
<dbReference type="PANTHER" id="PTHR31845">
    <property type="entry name" value="FINGER DOMAIN PROTEIN, PUTATIVE-RELATED"/>
    <property type="match status" value="1"/>
</dbReference>
<dbReference type="Proteomes" id="UP000246740">
    <property type="component" value="Unassembled WGS sequence"/>
</dbReference>
<dbReference type="Pfam" id="PF00172">
    <property type="entry name" value="Zn_clus"/>
    <property type="match status" value="1"/>
</dbReference>
<dbReference type="GO" id="GO:0000976">
    <property type="term" value="F:transcription cis-regulatory region binding"/>
    <property type="evidence" value="ECO:0007669"/>
    <property type="project" value="TreeGrafter"/>
</dbReference>
<dbReference type="GO" id="GO:0005634">
    <property type="term" value="C:nucleus"/>
    <property type="evidence" value="ECO:0007669"/>
    <property type="project" value="UniProtKB-SubCell"/>
</dbReference>
<dbReference type="InterPro" id="IPR036864">
    <property type="entry name" value="Zn2-C6_fun-type_DNA-bd_sf"/>
</dbReference>
<evidence type="ECO:0000256" key="3">
    <source>
        <dbReference type="ARBA" id="ARBA00023125"/>
    </source>
</evidence>
<reference evidence="8 9" key="1">
    <citation type="journal article" date="2018" name="Mol. Biol. Evol.">
        <title>Broad Genomic Sampling Reveals a Smut Pathogenic Ancestry of the Fungal Clade Ustilaginomycotina.</title>
        <authorList>
            <person name="Kijpornyongpan T."/>
            <person name="Mondo S.J."/>
            <person name="Barry K."/>
            <person name="Sandor L."/>
            <person name="Lee J."/>
            <person name="Lipzen A."/>
            <person name="Pangilinan J."/>
            <person name="LaButti K."/>
            <person name="Hainaut M."/>
            <person name="Henrissat B."/>
            <person name="Grigoriev I.V."/>
            <person name="Spatafora J.W."/>
            <person name="Aime M.C."/>
        </authorList>
    </citation>
    <scope>NUCLEOTIDE SEQUENCE [LARGE SCALE GENOMIC DNA]</scope>
    <source>
        <strain evidence="8 9">MCA 3645</strain>
    </source>
</reference>
<dbReference type="AlphaFoldDB" id="A0A317XQQ7"/>
<keyword evidence="3" id="KW-0238">DNA-binding</keyword>
<gene>
    <name evidence="8" type="ORF">BCV70DRAFT_99576</name>
</gene>
<feature type="compositionally biased region" description="Polar residues" evidence="6">
    <location>
        <begin position="116"/>
        <end position="125"/>
    </location>
</feature>
<dbReference type="InParanoid" id="A0A317XQQ7"/>
<feature type="compositionally biased region" description="Basic and acidic residues" evidence="6">
    <location>
        <begin position="99"/>
        <end position="114"/>
    </location>
</feature>
<dbReference type="CDD" id="cd00067">
    <property type="entry name" value="GAL4"/>
    <property type="match status" value="1"/>
</dbReference>
<dbReference type="InterPro" id="IPR001138">
    <property type="entry name" value="Zn2Cys6_DnaBD"/>
</dbReference>
<dbReference type="InterPro" id="IPR051089">
    <property type="entry name" value="prtT"/>
</dbReference>
<dbReference type="EMBL" id="KZ819192">
    <property type="protein sequence ID" value="PWZ00694.1"/>
    <property type="molecule type" value="Genomic_DNA"/>
</dbReference>
<keyword evidence="4" id="KW-0804">Transcription</keyword>
<evidence type="ECO:0000259" key="7">
    <source>
        <dbReference type="PROSITE" id="PS50048"/>
    </source>
</evidence>
<feature type="compositionally biased region" description="Low complexity" evidence="6">
    <location>
        <begin position="693"/>
        <end position="713"/>
    </location>
</feature>
<feature type="compositionally biased region" description="Low complexity" evidence="6">
    <location>
        <begin position="85"/>
        <end position="96"/>
    </location>
</feature>